<evidence type="ECO:0000256" key="4">
    <source>
        <dbReference type="ARBA" id="ARBA00022475"/>
    </source>
</evidence>
<name>A0A086BKJ2_9FLAO</name>
<evidence type="ECO:0000256" key="1">
    <source>
        <dbReference type="ARBA" id="ARBA00004651"/>
    </source>
</evidence>
<dbReference type="KEGG" id="cpip:CJF12_00520"/>
<dbReference type="PANTHER" id="PTHR30269">
    <property type="entry name" value="TRANSMEMBRANE PROTEIN YFCA"/>
    <property type="match status" value="1"/>
</dbReference>
<evidence type="ECO:0000256" key="8">
    <source>
        <dbReference type="RuleBase" id="RU363041"/>
    </source>
</evidence>
<dbReference type="Proteomes" id="UP000028709">
    <property type="component" value="Unassembled WGS sequence"/>
</dbReference>
<feature type="transmembrane region" description="Helical" evidence="8">
    <location>
        <begin position="220"/>
        <end position="239"/>
    </location>
</feature>
<dbReference type="AlphaFoldDB" id="A0A086BKJ2"/>
<dbReference type="RefSeq" id="WP_034682443.1">
    <property type="nucleotide sequence ID" value="NZ_CP023049.2"/>
</dbReference>
<proteinExistence type="inferred from homology"/>
<evidence type="ECO:0000256" key="3">
    <source>
        <dbReference type="ARBA" id="ARBA00022448"/>
    </source>
</evidence>
<feature type="transmembrane region" description="Helical" evidence="8">
    <location>
        <begin position="158"/>
        <end position="179"/>
    </location>
</feature>
<feature type="transmembrane region" description="Helical" evidence="8">
    <location>
        <begin position="100"/>
        <end position="116"/>
    </location>
</feature>
<comment type="caution">
    <text evidence="9">The sequence shown here is derived from an EMBL/GenBank/DDBJ whole genome shotgun (WGS) entry which is preliminary data.</text>
</comment>
<dbReference type="PANTHER" id="PTHR30269:SF23">
    <property type="entry name" value="MEMBRANE TRANSPORTER PROTEIN YDHB-RELATED"/>
    <property type="match status" value="1"/>
</dbReference>
<accession>A0A086BKJ2</accession>
<dbReference type="eggNOG" id="COG0730">
    <property type="taxonomic scope" value="Bacteria"/>
</dbReference>
<dbReference type="GO" id="GO:0005886">
    <property type="term" value="C:plasma membrane"/>
    <property type="evidence" value="ECO:0007669"/>
    <property type="project" value="UniProtKB-SubCell"/>
</dbReference>
<dbReference type="Pfam" id="PF01925">
    <property type="entry name" value="TauE"/>
    <property type="match status" value="1"/>
</dbReference>
<evidence type="ECO:0000313" key="9">
    <source>
        <dbReference type="EMBL" id="KFF29456.1"/>
    </source>
</evidence>
<feature type="transmembrane region" description="Helical" evidence="8">
    <location>
        <begin position="199"/>
        <end position="215"/>
    </location>
</feature>
<evidence type="ECO:0000256" key="7">
    <source>
        <dbReference type="ARBA" id="ARBA00023136"/>
    </source>
</evidence>
<keyword evidence="5 8" id="KW-0812">Transmembrane</keyword>
<evidence type="ECO:0000256" key="6">
    <source>
        <dbReference type="ARBA" id="ARBA00022989"/>
    </source>
</evidence>
<feature type="transmembrane region" description="Helical" evidence="8">
    <location>
        <begin position="43"/>
        <end position="64"/>
    </location>
</feature>
<keyword evidence="3" id="KW-0813">Transport</keyword>
<organism evidence="9 10">
    <name type="scientific">Chryseobacterium piperi</name>
    <dbReference type="NCBI Taxonomy" id="558152"/>
    <lineage>
        <taxon>Bacteria</taxon>
        <taxon>Pseudomonadati</taxon>
        <taxon>Bacteroidota</taxon>
        <taxon>Flavobacteriia</taxon>
        <taxon>Flavobacteriales</taxon>
        <taxon>Weeksellaceae</taxon>
        <taxon>Chryseobacterium group</taxon>
        <taxon>Chryseobacterium</taxon>
    </lineage>
</organism>
<keyword evidence="7 8" id="KW-0472">Membrane</keyword>
<feature type="transmembrane region" description="Helical" evidence="8">
    <location>
        <begin position="76"/>
        <end position="94"/>
    </location>
</feature>
<comment type="subcellular location">
    <subcellularLocation>
        <location evidence="1 8">Cell membrane</location>
        <topology evidence="1 8">Multi-pass membrane protein</topology>
    </subcellularLocation>
</comment>
<sequence>MSEIIILFLGAISAGLLGSLTGLGGGVIIIPLLTLGFGVPMHYAIGASLISVVGTSSGAAVAFVKEGFTNMRIGMFLEIATTAGAIVGALVSGILNPNTIGIIFASILLLTVILNLKGKPDHQEPLIKGSLEDKLKLYGTFPDKGIVKSYSARNTVPGFFMMMFAGAMSGLLGIGSGALKVLAMDNMMKLPFKVSTTTSNFMIGVTAVASSLIYFQRGEIIPVIVAPVLIGVVIGSFIGSKTLMVSKTKKLKTFFAIVITILSIYMMYNGINQSFR</sequence>
<gene>
    <name evidence="9" type="ORF">IQ37_05400</name>
</gene>
<dbReference type="STRING" id="558152.IQ37_05400"/>
<keyword evidence="6 8" id="KW-1133">Transmembrane helix</keyword>
<evidence type="ECO:0000256" key="2">
    <source>
        <dbReference type="ARBA" id="ARBA00009142"/>
    </source>
</evidence>
<evidence type="ECO:0000256" key="5">
    <source>
        <dbReference type="ARBA" id="ARBA00022692"/>
    </source>
</evidence>
<evidence type="ECO:0000313" key="10">
    <source>
        <dbReference type="Proteomes" id="UP000028709"/>
    </source>
</evidence>
<reference evidence="9 10" key="1">
    <citation type="submission" date="2014-07" db="EMBL/GenBank/DDBJ databases">
        <title>Genome of Chryseobacterium piperi CTM.</title>
        <authorList>
            <person name="Pipes S.E."/>
            <person name="Stropko S.J."/>
            <person name="Newman J.D."/>
        </authorList>
    </citation>
    <scope>NUCLEOTIDE SEQUENCE [LARGE SCALE GENOMIC DNA]</scope>
    <source>
        <strain evidence="9 10">CTM</strain>
    </source>
</reference>
<dbReference type="OrthoDB" id="9777163at2"/>
<feature type="transmembrane region" description="Helical" evidence="8">
    <location>
        <begin position="251"/>
        <end position="268"/>
    </location>
</feature>
<comment type="similarity">
    <text evidence="2 8">Belongs to the 4-toluene sulfonate uptake permease (TSUP) (TC 2.A.102) family.</text>
</comment>
<dbReference type="InterPro" id="IPR052017">
    <property type="entry name" value="TSUP"/>
</dbReference>
<protein>
    <recommendedName>
        <fullName evidence="8">Probable membrane transporter protein</fullName>
    </recommendedName>
</protein>
<keyword evidence="10" id="KW-1185">Reference proteome</keyword>
<keyword evidence="4 8" id="KW-1003">Cell membrane</keyword>
<feature type="transmembrane region" description="Helical" evidence="8">
    <location>
        <begin position="7"/>
        <end position="37"/>
    </location>
</feature>
<dbReference type="InterPro" id="IPR002781">
    <property type="entry name" value="TM_pro_TauE-like"/>
</dbReference>
<dbReference type="EMBL" id="JPRJ01000006">
    <property type="protein sequence ID" value="KFF29456.1"/>
    <property type="molecule type" value="Genomic_DNA"/>
</dbReference>